<dbReference type="PANTHER" id="PTHR46708">
    <property type="entry name" value="TENASCIN"/>
    <property type="match status" value="1"/>
</dbReference>
<feature type="compositionally biased region" description="Basic and acidic residues" evidence="4">
    <location>
        <begin position="512"/>
        <end position="521"/>
    </location>
</feature>
<keyword evidence="8" id="KW-1185">Reference proteome</keyword>
<comment type="caution">
    <text evidence="7">The sequence shown here is derived from an EMBL/GenBank/DDBJ whole genome shotgun (WGS) entry which is preliminary data.</text>
</comment>
<dbReference type="InterPro" id="IPR003961">
    <property type="entry name" value="FN3_dom"/>
</dbReference>
<dbReference type="GO" id="GO:0000272">
    <property type="term" value="P:polysaccharide catabolic process"/>
    <property type="evidence" value="ECO:0007669"/>
    <property type="project" value="UniProtKB-KW"/>
</dbReference>
<dbReference type="SMART" id="SM00060">
    <property type="entry name" value="FN3"/>
    <property type="match status" value="4"/>
</dbReference>
<name>A0A6I4WD42_9ACTN</name>
<evidence type="ECO:0000256" key="2">
    <source>
        <dbReference type="ARBA" id="ARBA00023295"/>
    </source>
</evidence>
<proteinExistence type="predicted"/>
<dbReference type="Gene3D" id="2.60.40.10">
    <property type="entry name" value="Immunoglobulins"/>
    <property type="match status" value="4"/>
</dbReference>
<dbReference type="PROSITE" id="PS50853">
    <property type="entry name" value="FN3"/>
    <property type="match status" value="3"/>
</dbReference>
<dbReference type="EMBL" id="WUTW01000003">
    <property type="protein sequence ID" value="MXQ65756.1"/>
    <property type="molecule type" value="Genomic_DNA"/>
</dbReference>
<feature type="domain" description="Fibronectin type-III" evidence="6">
    <location>
        <begin position="534"/>
        <end position="618"/>
    </location>
</feature>
<dbReference type="PROSITE" id="PS51318">
    <property type="entry name" value="TAT"/>
    <property type="match status" value="1"/>
</dbReference>
<keyword evidence="3" id="KW-0119">Carbohydrate metabolism</keyword>
<feature type="domain" description="Fibronectin type-III" evidence="6">
    <location>
        <begin position="705"/>
        <end position="795"/>
    </location>
</feature>
<dbReference type="InterPro" id="IPR036116">
    <property type="entry name" value="FN3_sf"/>
</dbReference>
<dbReference type="Pfam" id="PF20611">
    <property type="entry name" value="DUF6801"/>
    <property type="match status" value="2"/>
</dbReference>
<reference evidence="7 8" key="1">
    <citation type="submission" date="2019-12" db="EMBL/GenBank/DDBJ databases">
        <title>Nocardia macrotermitis sp. nov. and Nocardia aurantia sp. nov., isolated from the gut of the fungus growing-termite Macrotermes natalensis.</title>
        <authorList>
            <person name="Christine B."/>
            <person name="Rene B."/>
        </authorList>
    </citation>
    <scope>NUCLEOTIDE SEQUENCE [LARGE SCALE GENOMIC DNA]</scope>
    <source>
        <strain evidence="7 8">DSM 102126</strain>
    </source>
</reference>
<evidence type="ECO:0000313" key="8">
    <source>
        <dbReference type="Proteomes" id="UP000431901"/>
    </source>
</evidence>
<feature type="chain" id="PRO_5039408955" description="Fibronectin type-III domain-containing protein" evidence="5">
    <location>
        <begin position="29"/>
        <end position="959"/>
    </location>
</feature>
<keyword evidence="2" id="KW-0378">Hydrolase</keyword>
<dbReference type="InterPro" id="IPR046542">
    <property type="entry name" value="DUF6801"/>
</dbReference>
<gene>
    <name evidence="7" type="ORF">GQ466_17160</name>
</gene>
<sequence length="959" mass="97687">MSSTSRARRGRVVAVIAAAATAFSGAVAFGAAPSASADVPHGELTLNYRCVYPMIGAQDLTVKVKVTGIPDTVSFGQTVDPLPIETVDTVSAATTKGLFAMDAKSLEGSATAEVQGTWPDGHKEVLTGDLPIPKTSVPDDGAFPLSVNGKTPKAITAPNTKGWGRVNVGNLKLHVAPKNAAGELTALGEFDVQCYQKAGQNNQIAAIYVKEGSENPGTPPVVNWDVPPAPEPKADDHKPVDGKLSGLVFSCKFPIIKPQGLKVDASLPYPEDIHANTLTPEMKVTSDAEVNAYTVNAMQTVIDPPAASLEGYAIATANLWAPEIQNGQTPLAAKLKLPIAKIPVPESGALPIKGLLGTAPPLVFSKAGEGKMGVQRLDLFVILRDKDGNPHPDLNAGGKPFQVPCTLDGPAAPTGQNNIIHTFKITGGGTQPGDTTAPTVPGKPAVADITGTTANATWGASKDEDGGSGLAGYNVYLNGTKFGDTVTDPKAALTGLEAGKHYKLEVEAVDKAGNKSDKSSAEFDTPAAATKPGPVTGLQVTSTTSTSVSLKWNAAEGAESYVVKYGAKTQDVPTGTTATISGLTPNTPYTFSVNGVNKQGSGDAAKVDAKTQEDTPQKPADLKGLTVVGTTFDSVTVKWDQSTGAAKYKIAWNGGSAETADTTYTIKGLTANTAYKVTVTPSNAAGDGTAASVDAKTQAKTDTTKPSVPGDVKGTATDTSVALTWSASKDEDGGSGLAGYYVYQNGTKLPGLVTGTSKTISGLAAGKYSFTVSAADKAGNESAQSTPVEVTVKAPPTGGDVTYTLAGSSLVKGVNATIPLTGSVATTITGGKVTGDLKLNPSAGKFSLFGFLPGTVDVAYAPQGKTTGTLSGSTLKTTTSTVVKLTSIKVFGFEIGSPTCQTTAPATIPLQSSNFGAAGGDLKGTYTLPALKGCGFLNPLISAIAAGPGNTVTLKAVKK</sequence>
<dbReference type="Pfam" id="PF00041">
    <property type="entry name" value="fn3"/>
    <property type="match status" value="4"/>
</dbReference>
<organism evidence="7 8">
    <name type="scientific">Actinomadura rayongensis</name>
    <dbReference type="NCBI Taxonomy" id="1429076"/>
    <lineage>
        <taxon>Bacteria</taxon>
        <taxon>Bacillati</taxon>
        <taxon>Actinomycetota</taxon>
        <taxon>Actinomycetes</taxon>
        <taxon>Streptosporangiales</taxon>
        <taxon>Thermomonosporaceae</taxon>
        <taxon>Actinomadura</taxon>
    </lineage>
</organism>
<feature type="domain" description="Fibronectin type-III" evidence="6">
    <location>
        <begin position="440"/>
        <end position="533"/>
    </location>
</feature>
<dbReference type="RefSeq" id="WP_161103981.1">
    <property type="nucleotide sequence ID" value="NZ_JBHLYI010000026.1"/>
</dbReference>
<dbReference type="PANTHER" id="PTHR46708:SF2">
    <property type="entry name" value="FIBRONECTIN TYPE-III DOMAIN-CONTAINING PROTEIN"/>
    <property type="match status" value="1"/>
</dbReference>
<keyword evidence="3" id="KW-0624">Polysaccharide degradation</keyword>
<keyword evidence="1" id="KW-0677">Repeat</keyword>
<dbReference type="InterPro" id="IPR006311">
    <property type="entry name" value="TAT_signal"/>
</dbReference>
<accession>A0A6I4WD42</accession>
<evidence type="ECO:0000313" key="7">
    <source>
        <dbReference type="EMBL" id="MXQ65756.1"/>
    </source>
</evidence>
<evidence type="ECO:0000256" key="4">
    <source>
        <dbReference type="SAM" id="MobiDB-lite"/>
    </source>
</evidence>
<dbReference type="InterPro" id="IPR013783">
    <property type="entry name" value="Ig-like_fold"/>
</dbReference>
<evidence type="ECO:0000256" key="5">
    <source>
        <dbReference type="SAM" id="SignalP"/>
    </source>
</evidence>
<dbReference type="GO" id="GO:0016798">
    <property type="term" value="F:hydrolase activity, acting on glycosyl bonds"/>
    <property type="evidence" value="ECO:0007669"/>
    <property type="project" value="UniProtKB-KW"/>
</dbReference>
<keyword evidence="5" id="KW-0732">Signal</keyword>
<dbReference type="SUPFAM" id="SSF49265">
    <property type="entry name" value="Fibronectin type III"/>
    <property type="match status" value="2"/>
</dbReference>
<feature type="region of interest" description="Disordered" evidence="4">
    <location>
        <begin position="512"/>
        <end position="540"/>
    </location>
</feature>
<dbReference type="AlphaFoldDB" id="A0A6I4WD42"/>
<keyword evidence="2" id="KW-0326">Glycosidase</keyword>
<evidence type="ECO:0000259" key="6">
    <source>
        <dbReference type="PROSITE" id="PS50853"/>
    </source>
</evidence>
<dbReference type="OrthoDB" id="4863392at2"/>
<evidence type="ECO:0000256" key="1">
    <source>
        <dbReference type="ARBA" id="ARBA00022737"/>
    </source>
</evidence>
<protein>
    <recommendedName>
        <fullName evidence="6">Fibronectin type-III domain-containing protein</fullName>
    </recommendedName>
</protein>
<feature type="signal peptide" evidence="5">
    <location>
        <begin position="1"/>
        <end position="28"/>
    </location>
</feature>
<dbReference type="InterPro" id="IPR050991">
    <property type="entry name" value="ECM_Regulatory_Proteins"/>
</dbReference>
<evidence type="ECO:0000256" key="3">
    <source>
        <dbReference type="ARBA" id="ARBA00023326"/>
    </source>
</evidence>
<dbReference type="Proteomes" id="UP000431901">
    <property type="component" value="Unassembled WGS sequence"/>
</dbReference>
<dbReference type="CDD" id="cd00063">
    <property type="entry name" value="FN3"/>
    <property type="match status" value="4"/>
</dbReference>